<evidence type="ECO:0000313" key="11">
    <source>
        <dbReference type="EMBL" id="MBA4625517.1"/>
    </source>
</evidence>
<dbReference type="GO" id="GO:0004722">
    <property type="term" value="F:protein serine/threonine phosphatase activity"/>
    <property type="evidence" value="ECO:0007669"/>
    <property type="project" value="UniProtKB-EC"/>
</dbReference>
<evidence type="ECO:0000256" key="1">
    <source>
        <dbReference type="ARBA" id="ARBA00001936"/>
    </source>
</evidence>
<evidence type="ECO:0000256" key="6">
    <source>
        <dbReference type="ARBA" id="ARBA00022842"/>
    </source>
</evidence>
<dbReference type="InterPro" id="IPR036457">
    <property type="entry name" value="PPM-type-like_dom_sf"/>
</dbReference>
<dbReference type="CDD" id="cd00143">
    <property type="entry name" value="PP2Cc"/>
    <property type="match status" value="1"/>
</dbReference>
<sequence length="436" mass="48497">MTCNKENHSSNSCLSDCFLETGSLKRKRPPKIQIPDVLKEIKIDTQFNFGGSPAKDDVVSCFGDLGVGFSSIKGKKKFMEDTHKIVSSINGNPQKGFFGVFDGHGGRKAAEFVAESLHKNVIDMLANREESMAKEEAVKAAYLRTDKEFLEQEVGSGTCCVTVLIEGKEMIVSNLGDCRAVLCRGGVAEALTKDHRAEREDERKRIEDKGGYVELHKGAWRVHGILSVSRSIGDAHLKDWVIAEPDTKILHLSPDMDFLVLASDGLWEQVANQEVIDTVLKFHAVEKRPALPMDDSILENQRQRSLKENDDEYHCVNTSSSPKLKRISLIKQKKLTTLSPSCRKTKGADISKDSVWDLDTENESPPAKMRRISLFQHKNVKIQSPKQENKQPVSGGLAAACKELINLAVTRGSLDDITVMIVDLDHFKGSKPRRND</sequence>
<comment type="similarity">
    <text evidence="9">Belongs to the PP2C family.</text>
</comment>
<dbReference type="PANTHER" id="PTHR13832">
    <property type="entry name" value="PROTEIN PHOSPHATASE 2C"/>
    <property type="match status" value="1"/>
</dbReference>
<keyword evidence="6" id="KW-0460">Magnesium</keyword>
<proteinExistence type="inferred from homology"/>
<dbReference type="PROSITE" id="PS51746">
    <property type="entry name" value="PPM_2"/>
    <property type="match status" value="1"/>
</dbReference>
<evidence type="ECO:0000256" key="5">
    <source>
        <dbReference type="ARBA" id="ARBA00022801"/>
    </source>
</evidence>
<keyword evidence="5 9" id="KW-0378">Hydrolase</keyword>
<dbReference type="PANTHER" id="PTHR13832:SF667">
    <property type="entry name" value="PROTEIN PHOSPHATASE 2C 14-RELATED"/>
    <property type="match status" value="1"/>
</dbReference>
<evidence type="ECO:0000256" key="4">
    <source>
        <dbReference type="ARBA" id="ARBA00022723"/>
    </source>
</evidence>
<evidence type="ECO:0000256" key="7">
    <source>
        <dbReference type="ARBA" id="ARBA00022912"/>
    </source>
</evidence>
<dbReference type="PROSITE" id="PS01032">
    <property type="entry name" value="PPM_1"/>
    <property type="match status" value="1"/>
</dbReference>
<evidence type="ECO:0000256" key="2">
    <source>
        <dbReference type="ARBA" id="ARBA00001946"/>
    </source>
</evidence>
<comment type="cofactor">
    <cofactor evidence="2">
        <name>Mg(2+)</name>
        <dbReference type="ChEBI" id="CHEBI:18420"/>
    </cofactor>
</comment>
<dbReference type="GO" id="GO:0046872">
    <property type="term" value="F:metal ion binding"/>
    <property type="evidence" value="ECO:0007669"/>
    <property type="project" value="UniProtKB-KW"/>
</dbReference>
<dbReference type="Gene3D" id="3.60.40.10">
    <property type="entry name" value="PPM-type phosphatase domain"/>
    <property type="match status" value="2"/>
</dbReference>
<dbReference type="AlphaFoldDB" id="A0A7C8YSL0"/>
<evidence type="ECO:0000256" key="9">
    <source>
        <dbReference type="RuleBase" id="RU003465"/>
    </source>
</evidence>
<dbReference type="InterPro" id="IPR001932">
    <property type="entry name" value="PPM-type_phosphatase-like_dom"/>
</dbReference>
<evidence type="ECO:0000259" key="10">
    <source>
        <dbReference type="PROSITE" id="PS51746"/>
    </source>
</evidence>
<dbReference type="Pfam" id="PF00481">
    <property type="entry name" value="PP2C"/>
    <property type="match status" value="1"/>
</dbReference>
<keyword evidence="4" id="KW-0479">Metal-binding</keyword>
<dbReference type="EC" id="3.1.3.16" evidence="3"/>
<evidence type="ECO:0000256" key="3">
    <source>
        <dbReference type="ARBA" id="ARBA00013081"/>
    </source>
</evidence>
<feature type="domain" description="PPM-type phosphatase" evidence="10">
    <location>
        <begin position="66"/>
        <end position="424"/>
    </location>
</feature>
<reference evidence="11" key="1">
    <citation type="journal article" date="2013" name="J. Plant Res.">
        <title>Effect of fungi and light on seed germination of three Opuntia species from semiarid lands of central Mexico.</title>
        <authorList>
            <person name="Delgado-Sanchez P."/>
            <person name="Jimenez-Bremont J.F."/>
            <person name="Guerrero-Gonzalez Mde L."/>
            <person name="Flores J."/>
        </authorList>
    </citation>
    <scope>NUCLEOTIDE SEQUENCE</scope>
    <source>
        <tissue evidence="11">Cladode</tissue>
    </source>
</reference>
<dbReference type="InterPro" id="IPR015655">
    <property type="entry name" value="PP2C"/>
</dbReference>
<reference evidence="11" key="2">
    <citation type="submission" date="2020-07" db="EMBL/GenBank/DDBJ databases">
        <authorList>
            <person name="Vera ALvarez R."/>
            <person name="Arias-Moreno D.M."/>
            <person name="Jimenez-Jacinto V."/>
            <person name="Jimenez-Bremont J.F."/>
            <person name="Swaminathan K."/>
            <person name="Moose S.P."/>
            <person name="Guerrero-Gonzalez M.L."/>
            <person name="Marino-Ramirez L."/>
            <person name="Landsman D."/>
            <person name="Rodriguez-Kessler M."/>
            <person name="Delgado-Sanchez P."/>
        </authorList>
    </citation>
    <scope>NUCLEOTIDE SEQUENCE</scope>
    <source>
        <tissue evidence="11">Cladode</tissue>
    </source>
</reference>
<keyword evidence="7 9" id="KW-0904">Protein phosphatase</keyword>
<accession>A0A7C8YSL0</accession>
<protein>
    <recommendedName>
        <fullName evidence="3">protein-serine/threonine phosphatase</fullName>
        <ecNumber evidence="3">3.1.3.16</ecNumber>
    </recommendedName>
</protein>
<dbReference type="SMART" id="SM00331">
    <property type="entry name" value="PP2C_SIG"/>
    <property type="match status" value="1"/>
</dbReference>
<dbReference type="SUPFAM" id="SSF81606">
    <property type="entry name" value="PP2C-like"/>
    <property type="match status" value="1"/>
</dbReference>
<dbReference type="EMBL" id="GISG01052539">
    <property type="protein sequence ID" value="MBA4625517.1"/>
    <property type="molecule type" value="Transcribed_RNA"/>
</dbReference>
<evidence type="ECO:0000256" key="8">
    <source>
        <dbReference type="ARBA" id="ARBA00023211"/>
    </source>
</evidence>
<comment type="cofactor">
    <cofactor evidence="1">
        <name>Mn(2+)</name>
        <dbReference type="ChEBI" id="CHEBI:29035"/>
    </cofactor>
</comment>
<dbReference type="InterPro" id="IPR000222">
    <property type="entry name" value="PP2C_BS"/>
</dbReference>
<name>A0A7C8YSL0_OPUST</name>
<dbReference type="SMART" id="SM00332">
    <property type="entry name" value="PP2Cc"/>
    <property type="match status" value="1"/>
</dbReference>
<keyword evidence="8" id="KW-0464">Manganese</keyword>
<organism evidence="11">
    <name type="scientific">Opuntia streptacantha</name>
    <name type="common">Prickly pear cactus</name>
    <name type="synonym">Opuntia cardona</name>
    <dbReference type="NCBI Taxonomy" id="393608"/>
    <lineage>
        <taxon>Eukaryota</taxon>
        <taxon>Viridiplantae</taxon>
        <taxon>Streptophyta</taxon>
        <taxon>Embryophyta</taxon>
        <taxon>Tracheophyta</taxon>
        <taxon>Spermatophyta</taxon>
        <taxon>Magnoliopsida</taxon>
        <taxon>eudicotyledons</taxon>
        <taxon>Gunneridae</taxon>
        <taxon>Pentapetalae</taxon>
        <taxon>Caryophyllales</taxon>
        <taxon>Cactineae</taxon>
        <taxon>Cactaceae</taxon>
        <taxon>Opuntioideae</taxon>
        <taxon>Opuntia</taxon>
    </lineage>
</organism>